<dbReference type="InterPro" id="IPR001279">
    <property type="entry name" value="Metallo-B-lactamas"/>
</dbReference>
<dbReference type="SUPFAM" id="SSF56281">
    <property type="entry name" value="Metallo-hydrolase/oxidoreductase"/>
    <property type="match status" value="1"/>
</dbReference>
<reference evidence="2" key="1">
    <citation type="journal article" date="2014" name="Int. J. Syst. Evol. Microbiol.">
        <title>Complete genome sequence of Corynebacterium casei LMG S-19264T (=DSM 44701T), isolated from a smear-ripened cheese.</title>
        <authorList>
            <consortium name="US DOE Joint Genome Institute (JGI-PGF)"/>
            <person name="Walter F."/>
            <person name="Albersmeier A."/>
            <person name="Kalinowski J."/>
            <person name="Ruckert C."/>
        </authorList>
    </citation>
    <scope>NUCLEOTIDE SEQUENCE</scope>
    <source>
        <strain evidence="2">CGMCC 1.15343</strain>
    </source>
</reference>
<comment type="caution">
    <text evidence="2">The sequence shown here is derived from an EMBL/GenBank/DDBJ whole genome shotgun (WGS) entry which is preliminary data.</text>
</comment>
<evidence type="ECO:0000313" key="3">
    <source>
        <dbReference type="Proteomes" id="UP000651668"/>
    </source>
</evidence>
<gene>
    <name evidence="2" type="ORF">GCM10011387_22160</name>
</gene>
<dbReference type="Pfam" id="PF23023">
    <property type="entry name" value="Anti-Pycsar_Apyc1"/>
    <property type="match status" value="1"/>
</dbReference>
<dbReference type="SMART" id="SM00849">
    <property type="entry name" value="Lactamase_B"/>
    <property type="match status" value="1"/>
</dbReference>
<name>A0A916UDG5_9SPHI</name>
<dbReference type="GO" id="GO:0042781">
    <property type="term" value="F:3'-tRNA processing endoribonuclease activity"/>
    <property type="evidence" value="ECO:0007669"/>
    <property type="project" value="TreeGrafter"/>
</dbReference>
<evidence type="ECO:0000259" key="1">
    <source>
        <dbReference type="SMART" id="SM00849"/>
    </source>
</evidence>
<dbReference type="InterPro" id="IPR036866">
    <property type="entry name" value="RibonucZ/Hydroxyglut_hydro"/>
</dbReference>
<organism evidence="2 3">
    <name type="scientific">Pedobacter quisquiliarum</name>
    <dbReference type="NCBI Taxonomy" id="1834438"/>
    <lineage>
        <taxon>Bacteria</taxon>
        <taxon>Pseudomonadati</taxon>
        <taxon>Bacteroidota</taxon>
        <taxon>Sphingobacteriia</taxon>
        <taxon>Sphingobacteriales</taxon>
        <taxon>Sphingobacteriaceae</taxon>
        <taxon>Pedobacter</taxon>
    </lineage>
</organism>
<protein>
    <submittedName>
        <fullName evidence="2">MBL fold metallo-hydrolase</fullName>
    </submittedName>
</protein>
<dbReference type="PANTHER" id="PTHR46018">
    <property type="entry name" value="ZINC PHOSPHODIESTERASE ELAC PROTEIN 1"/>
    <property type="match status" value="1"/>
</dbReference>
<dbReference type="PANTHER" id="PTHR46018:SF7">
    <property type="entry name" value="RIBONUCLEASE Z"/>
    <property type="match status" value="1"/>
</dbReference>
<reference evidence="2" key="2">
    <citation type="submission" date="2020-09" db="EMBL/GenBank/DDBJ databases">
        <authorList>
            <person name="Sun Q."/>
            <person name="Zhou Y."/>
        </authorList>
    </citation>
    <scope>NUCLEOTIDE SEQUENCE</scope>
    <source>
        <strain evidence="2">CGMCC 1.15343</strain>
    </source>
</reference>
<dbReference type="CDD" id="cd07740">
    <property type="entry name" value="metallo-hydrolase-like_MBL-fold"/>
    <property type="match status" value="1"/>
</dbReference>
<dbReference type="AlphaFoldDB" id="A0A916UDG5"/>
<proteinExistence type="predicted"/>
<keyword evidence="3" id="KW-1185">Reference proteome</keyword>
<feature type="domain" description="Metallo-beta-lactamase" evidence="1">
    <location>
        <begin position="27"/>
        <end position="213"/>
    </location>
</feature>
<dbReference type="Proteomes" id="UP000651668">
    <property type="component" value="Unassembled WGS sequence"/>
</dbReference>
<dbReference type="EMBL" id="BMIL01000007">
    <property type="protein sequence ID" value="GGC68337.1"/>
    <property type="molecule type" value="Genomic_DNA"/>
</dbReference>
<evidence type="ECO:0000313" key="2">
    <source>
        <dbReference type="EMBL" id="GGC68337.1"/>
    </source>
</evidence>
<sequence length="252" mass="27927">MEQMNKNQSVTLTVIGSGDAFGSGGRLNTCFHVQAADCQLLIDCGATVLSGLKQSGFRVGDIDAILITHFHGDHYGGLPFFLLDYARQQDAKPLTIISPPGAKPRIQSLLDLLYPGSLQLDTLALTFIAYQPFEVVETANFVVQTFPVIHVAAALPNAFRIQLGKHVISYSGDTEWTPVLVDVAKDADLFICQCNYYEKDAKGHLNYRTLQQHLPELSCKKIWLTHFDVDMLAHMEQVELEYAEDGKQITIA</sequence>
<dbReference type="Gene3D" id="3.60.15.10">
    <property type="entry name" value="Ribonuclease Z/Hydroxyacylglutathione hydrolase-like"/>
    <property type="match status" value="1"/>
</dbReference>
<accession>A0A916UDG5</accession>